<name>A0A7Y0HE95_9PROT</name>
<evidence type="ECO:0000256" key="1">
    <source>
        <dbReference type="ARBA" id="ARBA00022553"/>
    </source>
</evidence>
<dbReference type="AlphaFoldDB" id="A0A7Y0HE95"/>
<keyword evidence="5" id="KW-1185">Reference proteome</keyword>
<dbReference type="SMART" id="SM00448">
    <property type="entry name" value="REC"/>
    <property type="match status" value="1"/>
</dbReference>
<keyword evidence="1 2" id="KW-0597">Phosphoprotein</keyword>
<gene>
    <name evidence="4" type="ORF">HH303_02330</name>
</gene>
<comment type="caution">
    <text evidence="4">The sequence shown here is derived from an EMBL/GenBank/DDBJ whole genome shotgun (WGS) entry which is preliminary data.</text>
</comment>
<dbReference type="PANTHER" id="PTHR44591">
    <property type="entry name" value="STRESS RESPONSE REGULATOR PROTEIN 1"/>
    <property type="match status" value="1"/>
</dbReference>
<dbReference type="Pfam" id="PF00072">
    <property type="entry name" value="Response_reg"/>
    <property type="match status" value="1"/>
</dbReference>
<dbReference type="CDD" id="cd17574">
    <property type="entry name" value="REC_OmpR"/>
    <property type="match status" value="1"/>
</dbReference>
<proteinExistence type="predicted"/>
<feature type="domain" description="Response regulatory" evidence="3">
    <location>
        <begin position="4"/>
        <end position="120"/>
    </location>
</feature>
<dbReference type="PROSITE" id="PS50110">
    <property type="entry name" value="RESPONSE_REGULATORY"/>
    <property type="match status" value="1"/>
</dbReference>
<organism evidence="4 5">
    <name type="scientific">Pacificispira spongiicola</name>
    <dbReference type="NCBI Taxonomy" id="2729598"/>
    <lineage>
        <taxon>Bacteria</taxon>
        <taxon>Pseudomonadati</taxon>
        <taxon>Pseudomonadota</taxon>
        <taxon>Alphaproteobacteria</taxon>
        <taxon>Rhodospirillales</taxon>
        <taxon>Rhodospirillaceae</taxon>
        <taxon>Pacificispira</taxon>
    </lineage>
</organism>
<sequence>MTVRVMIVEDEPYIVESLEFLLSRDGFRVTSQSDGDQAMRDILNDPPDVLVLDAMLPGRSGFDILREVRNTPAVQSLPILMLTAKGQQSAAEDAKKSGVSLFMTKPFSNAELVDAVRRLAS</sequence>
<dbReference type="InterPro" id="IPR011006">
    <property type="entry name" value="CheY-like_superfamily"/>
</dbReference>
<evidence type="ECO:0000313" key="4">
    <source>
        <dbReference type="EMBL" id="NMM43298.1"/>
    </source>
</evidence>
<dbReference type="SUPFAM" id="SSF52172">
    <property type="entry name" value="CheY-like"/>
    <property type="match status" value="1"/>
</dbReference>
<evidence type="ECO:0000313" key="5">
    <source>
        <dbReference type="Proteomes" id="UP000539372"/>
    </source>
</evidence>
<dbReference type="Proteomes" id="UP000539372">
    <property type="component" value="Unassembled WGS sequence"/>
</dbReference>
<dbReference type="RefSeq" id="WP_169623585.1">
    <property type="nucleotide sequence ID" value="NZ_JABBNT010000001.1"/>
</dbReference>
<dbReference type="InterPro" id="IPR001789">
    <property type="entry name" value="Sig_transdc_resp-reg_receiver"/>
</dbReference>
<reference evidence="4 5" key="1">
    <citation type="submission" date="2020-04" db="EMBL/GenBank/DDBJ databases">
        <title>Rhodospirillaceae bacterium KN72 isolated from deep sea.</title>
        <authorList>
            <person name="Zhang D.-C."/>
        </authorList>
    </citation>
    <scope>NUCLEOTIDE SEQUENCE [LARGE SCALE GENOMIC DNA]</scope>
    <source>
        <strain evidence="4 5">KN72</strain>
    </source>
</reference>
<feature type="modified residue" description="4-aspartylphosphate" evidence="2">
    <location>
        <position position="53"/>
    </location>
</feature>
<dbReference type="InterPro" id="IPR050595">
    <property type="entry name" value="Bact_response_regulator"/>
</dbReference>
<protein>
    <submittedName>
        <fullName evidence="4">Response regulator</fullName>
    </submittedName>
</protein>
<dbReference type="GO" id="GO:0000160">
    <property type="term" value="P:phosphorelay signal transduction system"/>
    <property type="evidence" value="ECO:0007669"/>
    <property type="project" value="InterPro"/>
</dbReference>
<evidence type="ECO:0000256" key="2">
    <source>
        <dbReference type="PROSITE-ProRule" id="PRU00169"/>
    </source>
</evidence>
<accession>A0A7Y0HE95</accession>
<dbReference type="Gene3D" id="3.40.50.2300">
    <property type="match status" value="1"/>
</dbReference>
<dbReference type="EMBL" id="JABBNT010000001">
    <property type="protein sequence ID" value="NMM43298.1"/>
    <property type="molecule type" value="Genomic_DNA"/>
</dbReference>
<dbReference type="PANTHER" id="PTHR44591:SF3">
    <property type="entry name" value="RESPONSE REGULATORY DOMAIN-CONTAINING PROTEIN"/>
    <property type="match status" value="1"/>
</dbReference>
<evidence type="ECO:0000259" key="3">
    <source>
        <dbReference type="PROSITE" id="PS50110"/>
    </source>
</evidence>